<reference evidence="1" key="1">
    <citation type="submission" date="2021-08" db="EMBL/GenBank/DDBJ databases">
        <title>WGS assembly of Ceratopteris richardii.</title>
        <authorList>
            <person name="Marchant D.B."/>
            <person name="Chen G."/>
            <person name="Jenkins J."/>
            <person name="Shu S."/>
            <person name="Leebens-Mack J."/>
            <person name="Grimwood J."/>
            <person name="Schmutz J."/>
            <person name="Soltis P."/>
            <person name="Soltis D."/>
            <person name="Chen Z.-H."/>
        </authorList>
    </citation>
    <scope>NUCLEOTIDE SEQUENCE</scope>
    <source>
        <strain evidence="1">Whitten #5841</strain>
        <tissue evidence="1">Leaf</tissue>
    </source>
</reference>
<keyword evidence="2" id="KW-1185">Reference proteome</keyword>
<comment type="caution">
    <text evidence="1">The sequence shown here is derived from an EMBL/GenBank/DDBJ whole genome shotgun (WGS) entry which is preliminary data.</text>
</comment>
<sequence>MVQDVISCFGRSSFLWILLHMFELCIELQQDEWTH</sequence>
<dbReference type="AlphaFoldDB" id="A0A8T2QAH4"/>
<protein>
    <submittedName>
        <fullName evidence="1">Uncharacterized protein</fullName>
    </submittedName>
</protein>
<gene>
    <name evidence="1" type="ORF">KP509_37G057100</name>
</gene>
<dbReference type="EMBL" id="CM035442">
    <property type="protein sequence ID" value="KAH7280231.1"/>
    <property type="molecule type" value="Genomic_DNA"/>
</dbReference>
<proteinExistence type="predicted"/>
<evidence type="ECO:0000313" key="2">
    <source>
        <dbReference type="Proteomes" id="UP000825935"/>
    </source>
</evidence>
<dbReference type="Proteomes" id="UP000825935">
    <property type="component" value="Chromosome 37"/>
</dbReference>
<organism evidence="1 2">
    <name type="scientific">Ceratopteris richardii</name>
    <name type="common">Triangle waterfern</name>
    <dbReference type="NCBI Taxonomy" id="49495"/>
    <lineage>
        <taxon>Eukaryota</taxon>
        <taxon>Viridiplantae</taxon>
        <taxon>Streptophyta</taxon>
        <taxon>Embryophyta</taxon>
        <taxon>Tracheophyta</taxon>
        <taxon>Polypodiopsida</taxon>
        <taxon>Polypodiidae</taxon>
        <taxon>Polypodiales</taxon>
        <taxon>Pteridineae</taxon>
        <taxon>Pteridaceae</taxon>
        <taxon>Parkerioideae</taxon>
        <taxon>Ceratopteris</taxon>
    </lineage>
</organism>
<accession>A0A8T2QAH4</accession>
<evidence type="ECO:0000313" key="1">
    <source>
        <dbReference type="EMBL" id="KAH7280231.1"/>
    </source>
</evidence>
<name>A0A8T2QAH4_CERRI</name>